<dbReference type="SMART" id="SM00849">
    <property type="entry name" value="Lactamase_B"/>
    <property type="match status" value="1"/>
</dbReference>
<dbReference type="PANTHER" id="PTHR42951">
    <property type="entry name" value="METALLO-BETA-LACTAMASE DOMAIN-CONTAINING"/>
    <property type="match status" value="1"/>
</dbReference>
<dbReference type="GO" id="GO:0016787">
    <property type="term" value="F:hydrolase activity"/>
    <property type="evidence" value="ECO:0007669"/>
    <property type="project" value="UniProtKB-KW"/>
</dbReference>
<accession>A0A3B1B9C4</accession>
<name>A0A3B1B9C4_9ZZZZ</name>
<dbReference type="Gene3D" id="3.60.15.10">
    <property type="entry name" value="Ribonuclease Z/Hydroxyacylglutathione hydrolase-like"/>
    <property type="match status" value="1"/>
</dbReference>
<dbReference type="PANTHER" id="PTHR42951:SF4">
    <property type="entry name" value="ACYL-COENZYME A THIOESTERASE MBLAC2"/>
    <property type="match status" value="1"/>
</dbReference>
<dbReference type="SUPFAM" id="SSF56281">
    <property type="entry name" value="Metallo-hydrolase/oxidoreductase"/>
    <property type="match status" value="1"/>
</dbReference>
<dbReference type="InterPro" id="IPR050855">
    <property type="entry name" value="NDM-1-like"/>
</dbReference>
<dbReference type="InterPro" id="IPR001279">
    <property type="entry name" value="Metallo-B-lactamas"/>
</dbReference>
<dbReference type="EMBL" id="UOFY01000011">
    <property type="protein sequence ID" value="VAX06920.1"/>
    <property type="molecule type" value="Genomic_DNA"/>
</dbReference>
<dbReference type="CDD" id="cd16282">
    <property type="entry name" value="metallo-hydrolase-like_MBL-fold"/>
    <property type="match status" value="1"/>
</dbReference>
<evidence type="ECO:0000259" key="1">
    <source>
        <dbReference type="SMART" id="SM00849"/>
    </source>
</evidence>
<evidence type="ECO:0000313" key="2">
    <source>
        <dbReference type="EMBL" id="VAX06920.1"/>
    </source>
</evidence>
<organism evidence="2">
    <name type="scientific">hydrothermal vent metagenome</name>
    <dbReference type="NCBI Taxonomy" id="652676"/>
    <lineage>
        <taxon>unclassified sequences</taxon>
        <taxon>metagenomes</taxon>
        <taxon>ecological metagenomes</taxon>
    </lineage>
</organism>
<dbReference type="AlphaFoldDB" id="A0A3B1B9C4"/>
<protein>
    <submittedName>
        <fullName evidence="2">MBL-fold metallo-hydrolase superfamily</fullName>
    </submittedName>
</protein>
<dbReference type="InterPro" id="IPR036866">
    <property type="entry name" value="RibonucZ/Hydroxyglut_hydro"/>
</dbReference>
<sequence>MSGHFILRPFLWLFMLLGLISANLWAALPDYPAKKVAEHTWVIHGPLGLPSKENQGFMNNPAFVISKVGVVVIDPGSTLESGRMVLRQIRKQTSLPVTHVLNSHIHGDHWLGNQAFAEVFPDVVFMAHPLMIKKAKAGEADLWVANMERLTEGLSKGTLAVIPGRAMENGTSFKSAGITFRMHSPPGAHSYTDMMIEVVEDSILFLGDNALVNRIGRMDDGSFRGNIAALDVALATGVKHFVPGHGPSGDRQVVTDYKKYLATLYQRVAVLYEEGLADFEMKRDIVTLLGAYKDWSGFDEEVGRHISLAVLEVEKAEFE</sequence>
<reference evidence="2" key="1">
    <citation type="submission" date="2018-06" db="EMBL/GenBank/DDBJ databases">
        <authorList>
            <person name="Zhirakovskaya E."/>
        </authorList>
    </citation>
    <scope>NUCLEOTIDE SEQUENCE</scope>
</reference>
<keyword evidence="2" id="KW-0378">Hydrolase</keyword>
<dbReference type="Pfam" id="PF00753">
    <property type="entry name" value="Lactamase_B"/>
    <property type="match status" value="1"/>
</dbReference>
<feature type="domain" description="Metallo-beta-lactamase" evidence="1">
    <location>
        <begin position="58"/>
        <end position="245"/>
    </location>
</feature>
<gene>
    <name evidence="2" type="ORF">MNBD_GAMMA25-1529</name>
</gene>
<proteinExistence type="predicted"/>